<dbReference type="GO" id="GO:0006260">
    <property type="term" value="P:DNA replication"/>
    <property type="evidence" value="ECO:0007669"/>
    <property type="project" value="InterPro"/>
</dbReference>
<evidence type="ECO:0000259" key="2">
    <source>
        <dbReference type="SMART" id="SM00482"/>
    </source>
</evidence>
<protein>
    <submittedName>
        <fullName evidence="3">DNA-directed DNA polymerase, family A, palm domain containing protein</fullName>
    </submittedName>
</protein>
<organism evidence="3">
    <name type="scientific">uncultured Caudovirales phage</name>
    <dbReference type="NCBI Taxonomy" id="2100421"/>
    <lineage>
        <taxon>Viruses</taxon>
        <taxon>Duplodnaviria</taxon>
        <taxon>Heunggongvirae</taxon>
        <taxon>Uroviricota</taxon>
        <taxon>Caudoviricetes</taxon>
        <taxon>Peduoviridae</taxon>
        <taxon>Maltschvirus</taxon>
        <taxon>Maltschvirus maltsch</taxon>
    </lineage>
</organism>
<dbReference type="GO" id="GO:0003677">
    <property type="term" value="F:DNA binding"/>
    <property type="evidence" value="ECO:0007669"/>
    <property type="project" value="InterPro"/>
</dbReference>
<dbReference type="SMART" id="SM00482">
    <property type="entry name" value="POLAc"/>
    <property type="match status" value="1"/>
</dbReference>
<reference evidence="3" key="1">
    <citation type="submission" date="2020-04" db="EMBL/GenBank/DDBJ databases">
        <authorList>
            <person name="Chiriac C."/>
            <person name="Salcher M."/>
            <person name="Ghai R."/>
            <person name="Kavagutti S V."/>
        </authorList>
    </citation>
    <scope>NUCLEOTIDE SEQUENCE</scope>
</reference>
<evidence type="ECO:0000313" key="3">
    <source>
        <dbReference type="EMBL" id="CAB4139058.1"/>
    </source>
</evidence>
<dbReference type="GO" id="GO:0039693">
    <property type="term" value="P:viral DNA genome replication"/>
    <property type="evidence" value="ECO:0007669"/>
    <property type="project" value="UniProtKB-KW"/>
</dbReference>
<sequence length="616" mass="70602">MKYRVIDCESDGLLDDATKIHVLSWTDDGEVVNHTHDYDKIKEVLTEAGVRLVGHNVIRYDMPLFNKILGLSLDYTRFIDTLGLSWYIHFDRQKHGLEGYGVDYGVPKPKVDDWKNLTPEQYAHRCNEDVKINWLLWKDLERKLNKLYDNKPDKIINYLGFKLDCAREAEHIGIDLDVESAQKHHDTLQVLIGEKTKELILAMPKKPIYKEVNRPKNLYKKDGSPSSHGERWFSFLKEMKLPPDTVGPVNQLMGYQDGNPASSEQVKDWLYSLGWQPRTYKFVRDKDTGEERQIEQVRKDSELCDSVTDLIEDNPSVALLEGLTVMSHRASIFKAFLEGHKDGRLKASIAGLTNTLRFKHAKPLVNLPGVEKVWGKEIRGCLIAPEGYVLCGSDMVSLEDNTKRHYMQPLDPKYVEEMSQPGFDPHLNLALFAGAVTQEDIDKHTTGEINLKPLRKKYKAANYSAIYGVGKAKLARDIGVSPKEAQDLLDAYWKRNWAIKRISEQQEVKVLGNSMWLKNPVSGFWHQLRSDKDRFSTLNQSTGVYCFDTWLYFSRQLGQPVLAQFHDEQITMTKVGKEELCKQNLKTAITKANDKLNLNIKLDVDVQFGNSYASVH</sequence>
<keyword evidence="1" id="KW-0235">DNA replication</keyword>
<dbReference type="SUPFAM" id="SSF56672">
    <property type="entry name" value="DNA/RNA polymerases"/>
    <property type="match status" value="1"/>
</dbReference>
<dbReference type="Pfam" id="PF00476">
    <property type="entry name" value="DNA_pol_A"/>
    <property type="match status" value="1"/>
</dbReference>
<feature type="domain" description="DNA-directed DNA polymerase family A palm" evidence="2">
    <location>
        <begin position="375"/>
        <end position="577"/>
    </location>
</feature>
<dbReference type="InterPro" id="IPR001098">
    <property type="entry name" value="DNA-dir_DNA_pol_A_palm_dom"/>
</dbReference>
<keyword evidence="3" id="KW-0808">Transferase</keyword>
<dbReference type="InterPro" id="IPR012337">
    <property type="entry name" value="RNaseH-like_sf"/>
</dbReference>
<accession>A0A6J5LX22</accession>
<dbReference type="Gene3D" id="3.30.70.370">
    <property type="match status" value="1"/>
</dbReference>
<keyword evidence="3" id="KW-0548">Nucleotidyltransferase</keyword>
<keyword evidence="1" id="KW-1194">Viral DNA replication</keyword>
<dbReference type="InterPro" id="IPR036397">
    <property type="entry name" value="RNaseH_sf"/>
</dbReference>
<dbReference type="GO" id="GO:0003887">
    <property type="term" value="F:DNA-directed DNA polymerase activity"/>
    <property type="evidence" value="ECO:0007669"/>
    <property type="project" value="UniProtKB-KW"/>
</dbReference>
<name>A0A6J5LX22_9CAUD</name>
<dbReference type="EMBL" id="LR796352">
    <property type="protein sequence ID" value="CAB4139058.1"/>
    <property type="molecule type" value="Genomic_DNA"/>
</dbReference>
<dbReference type="SUPFAM" id="SSF53098">
    <property type="entry name" value="Ribonuclease H-like"/>
    <property type="match status" value="1"/>
</dbReference>
<keyword evidence="3" id="KW-0239">DNA-directed DNA polymerase</keyword>
<proteinExistence type="predicted"/>
<dbReference type="InterPro" id="IPR043502">
    <property type="entry name" value="DNA/RNA_pol_sf"/>
</dbReference>
<dbReference type="Gene3D" id="3.30.420.10">
    <property type="entry name" value="Ribonuclease H-like superfamily/Ribonuclease H"/>
    <property type="match status" value="1"/>
</dbReference>
<gene>
    <name evidence="3" type="ORF">UFOVP346_17</name>
</gene>
<evidence type="ECO:0000256" key="1">
    <source>
        <dbReference type="ARBA" id="ARBA00023109"/>
    </source>
</evidence>
<dbReference type="Gene3D" id="1.10.150.20">
    <property type="entry name" value="5' to 3' exonuclease, C-terminal subdomain"/>
    <property type="match status" value="1"/>
</dbReference>